<dbReference type="Proteomes" id="UP000516320">
    <property type="component" value="Chromosome"/>
</dbReference>
<dbReference type="EMBL" id="CP046884">
    <property type="protein sequence ID" value="QNQ90095.1"/>
    <property type="molecule type" value="Genomic_DNA"/>
</dbReference>
<gene>
    <name evidence="1" type="ORF">GP475_05120</name>
</gene>
<accession>A0A7H0SNH0</accession>
<reference evidence="1 2" key="1">
    <citation type="submission" date="2019-12" db="EMBL/GenBank/DDBJ databases">
        <title>Corynebacterium sp. nov., isolated from feces of the Anser Albifrons in China.</title>
        <authorList>
            <person name="Liu Q."/>
        </authorList>
    </citation>
    <scope>NUCLEOTIDE SEQUENCE [LARGE SCALE GENOMIC DNA]</scope>
    <source>
        <strain evidence="1 2">4H37-19</strain>
    </source>
</reference>
<protein>
    <submittedName>
        <fullName evidence="1">Ornithine cyclodeaminase family protein</fullName>
    </submittedName>
</protein>
<dbReference type="SUPFAM" id="SSF51735">
    <property type="entry name" value="NAD(P)-binding Rossmann-fold domains"/>
    <property type="match status" value="1"/>
</dbReference>
<dbReference type="InterPro" id="IPR036291">
    <property type="entry name" value="NAD(P)-bd_dom_sf"/>
</dbReference>
<dbReference type="KEGG" id="cpoy:GP475_05120"/>
<evidence type="ECO:0000313" key="1">
    <source>
        <dbReference type="EMBL" id="QNQ90095.1"/>
    </source>
</evidence>
<dbReference type="InterPro" id="IPR023401">
    <property type="entry name" value="ODC_N"/>
</dbReference>
<dbReference type="PANTHER" id="PTHR13812">
    <property type="entry name" value="KETIMINE REDUCTASE MU-CRYSTALLIN"/>
    <property type="match status" value="1"/>
</dbReference>
<dbReference type="GO" id="GO:0042562">
    <property type="term" value="F:hormone binding"/>
    <property type="evidence" value="ECO:0007669"/>
    <property type="project" value="TreeGrafter"/>
</dbReference>
<dbReference type="Pfam" id="PF02423">
    <property type="entry name" value="OCD_Mu_crystall"/>
    <property type="match status" value="1"/>
</dbReference>
<dbReference type="GO" id="GO:0005737">
    <property type="term" value="C:cytoplasm"/>
    <property type="evidence" value="ECO:0007669"/>
    <property type="project" value="TreeGrafter"/>
</dbReference>
<evidence type="ECO:0000313" key="2">
    <source>
        <dbReference type="Proteomes" id="UP000516320"/>
    </source>
</evidence>
<dbReference type="PANTHER" id="PTHR13812:SF19">
    <property type="entry name" value="KETIMINE REDUCTASE MU-CRYSTALLIN"/>
    <property type="match status" value="1"/>
</dbReference>
<dbReference type="Gene3D" id="3.30.1780.10">
    <property type="entry name" value="ornithine cyclodeaminase, domain 1"/>
    <property type="match status" value="1"/>
</dbReference>
<dbReference type="Gene3D" id="3.40.50.720">
    <property type="entry name" value="NAD(P)-binding Rossmann-like Domain"/>
    <property type="match status" value="1"/>
</dbReference>
<dbReference type="RefSeq" id="WP_187975556.1">
    <property type="nucleotide sequence ID" value="NZ_CP046884.1"/>
</dbReference>
<keyword evidence="2" id="KW-1185">Reference proteome</keyword>
<sequence>MPVPYLSDQEIYQLLSPTAARQALAEVLLAGFDPETDPARVSIPTGTGELLLMPSTNKDWTGVKILTLAPENSERGLPRIQALYHLCDTETLSPRLILEGESITNLRTPAVSALAADKLASVDASNLLVLGSGPQAIGHVHAMAAIRELSDIALYSLTPASAQQAAHTLREQGFEVRVLDREEVDDATRQADIICCTTSAEDPVIPDAVADGACVVAMGSHSPQRRELPSSLVHRSLVIVEDVATAWREAGDIVLAHHDQPLPDGHLHTLAQLVRGEVHRADDRPNIIKTTGMSWEDLAVAVAVAKAANLT</sequence>
<dbReference type="PIRSF" id="PIRSF001439">
    <property type="entry name" value="CryM"/>
    <property type="match status" value="1"/>
</dbReference>
<dbReference type="AlphaFoldDB" id="A0A7H0SNH0"/>
<proteinExistence type="predicted"/>
<dbReference type="InterPro" id="IPR003462">
    <property type="entry name" value="ODC_Mu_crystall"/>
</dbReference>
<organism evidence="1 2">
    <name type="scientific">Corynebacterium poyangense</name>
    <dbReference type="NCBI Taxonomy" id="2684405"/>
    <lineage>
        <taxon>Bacteria</taxon>
        <taxon>Bacillati</taxon>
        <taxon>Actinomycetota</taxon>
        <taxon>Actinomycetes</taxon>
        <taxon>Mycobacteriales</taxon>
        <taxon>Corynebacteriaceae</taxon>
        <taxon>Corynebacterium</taxon>
    </lineage>
</organism>
<name>A0A7H0SNH0_9CORY</name>